<dbReference type="RefSeq" id="WP_211550171.1">
    <property type="nucleotide sequence ID" value="NZ_JAGTUF010000015.1"/>
</dbReference>
<evidence type="ECO:0000256" key="2">
    <source>
        <dbReference type="ARBA" id="ARBA00022946"/>
    </source>
</evidence>
<evidence type="ECO:0000313" key="4">
    <source>
        <dbReference type="EMBL" id="MBR9972926.1"/>
    </source>
</evidence>
<name>A0ABS5IET5_9PROT</name>
<dbReference type="Pfam" id="PF07542">
    <property type="entry name" value="ATP12"/>
    <property type="match status" value="1"/>
</dbReference>
<organism evidence="4 5">
    <name type="scientific">Magnetospirillum sulfuroxidans</name>
    <dbReference type="NCBI Taxonomy" id="611300"/>
    <lineage>
        <taxon>Bacteria</taxon>
        <taxon>Pseudomonadati</taxon>
        <taxon>Pseudomonadota</taxon>
        <taxon>Alphaproteobacteria</taxon>
        <taxon>Rhodospirillales</taxon>
        <taxon>Rhodospirillaceae</taxon>
        <taxon>Magnetospirillum</taxon>
    </lineage>
</organism>
<protein>
    <submittedName>
        <fullName evidence="4">ATPase</fullName>
    </submittedName>
</protein>
<keyword evidence="5" id="KW-1185">Reference proteome</keyword>
<comment type="caution">
    <text evidence="4">The sequence shown here is derived from an EMBL/GenBank/DDBJ whole genome shotgun (WGS) entry which is preliminary data.</text>
</comment>
<keyword evidence="3" id="KW-0143">Chaperone</keyword>
<reference evidence="4 5" key="1">
    <citation type="submission" date="2021-04" db="EMBL/GenBank/DDBJ databases">
        <title>Magnetospirillum sulfuroxidans sp. nov., a facultative chemolithoautotrophic sulfur-oxidizing alphaproteobacterium isolated from freshwater sediment and proposals for Paramagetospirillum gen. nov., and Magnetospirillaceae fam. nov.</title>
        <authorList>
            <person name="Koziaeva V."/>
            <person name="Geelhoed J.S."/>
            <person name="Sorokin D.Y."/>
            <person name="Grouzdev D.S."/>
        </authorList>
    </citation>
    <scope>NUCLEOTIDE SEQUENCE [LARGE SCALE GENOMIC DNA]</scope>
    <source>
        <strain evidence="4 5">J10</strain>
    </source>
</reference>
<dbReference type="InterPro" id="IPR042272">
    <property type="entry name" value="ATP12_ATP_synth-F1-assembly_N"/>
</dbReference>
<dbReference type="Gene3D" id="1.10.3580.10">
    <property type="entry name" value="ATP12 ATPase"/>
    <property type="match status" value="1"/>
</dbReference>
<evidence type="ECO:0000256" key="1">
    <source>
        <dbReference type="ARBA" id="ARBA00008231"/>
    </source>
</evidence>
<dbReference type="SUPFAM" id="SSF160909">
    <property type="entry name" value="ATP12-like"/>
    <property type="match status" value="1"/>
</dbReference>
<sequence>MLGKTIKRFHKQAGIAASDAGFAVQLDGRGVKTPAGRALQVPSEKLAWAIAAEWDAQDGEIKPYSMPLTQLASTALDRVGPERAVIVDQMVAYAATDLLCYRAESPSDLVALQTREWQPLLDWSQAHLAAGLRVTTGVIAIDQPAAALTALRARLDGYDLWRLTVAQAACSASGSLVLALALTEGRLSGEECFTASNLDEAYQMALWGDDYEAADRRAELLRDIQAAADLLSLV</sequence>
<dbReference type="EMBL" id="JAGTUF010000015">
    <property type="protein sequence ID" value="MBR9972926.1"/>
    <property type="molecule type" value="Genomic_DNA"/>
</dbReference>
<dbReference type="Proteomes" id="UP000680714">
    <property type="component" value="Unassembled WGS sequence"/>
</dbReference>
<evidence type="ECO:0000256" key="3">
    <source>
        <dbReference type="ARBA" id="ARBA00023186"/>
    </source>
</evidence>
<proteinExistence type="inferred from homology"/>
<accession>A0ABS5IET5</accession>
<dbReference type="PANTHER" id="PTHR21013">
    <property type="entry name" value="ATP SYNTHASE MITOCHONDRIAL F1 COMPLEX ASSEMBLY FACTOR 2/ATP12 PROTEIN, MITOCHONDRIAL PRECURSOR"/>
    <property type="match status" value="1"/>
</dbReference>
<gene>
    <name evidence="4" type="ORF">KEC16_14475</name>
</gene>
<dbReference type="InterPro" id="IPR023335">
    <property type="entry name" value="ATP12_ortho_dom_sf"/>
</dbReference>
<dbReference type="PANTHER" id="PTHR21013:SF10">
    <property type="entry name" value="ATP SYNTHASE MITOCHONDRIAL F1 COMPLEX ASSEMBLY FACTOR 2"/>
    <property type="match status" value="1"/>
</dbReference>
<dbReference type="InterPro" id="IPR011419">
    <property type="entry name" value="ATP12_ATP_synth-F1-assembly"/>
</dbReference>
<comment type="similarity">
    <text evidence="1">Belongs to the ATP12 family.</text>
</comment>
<keyword evidence="2" id="KW-0809">Transit peptide</keyword>
<dbReference type="Gene3D" id="3.30.2180.10">
    <property type="entry name" value="ATP12-like"/>
    <property type="match status" value="1"/>
</dbReference>
<evidence type="ECO:0000313" key="5">
    <source>
        <dbReference type="Proteomes" id="UP000680714"/>
    </source>
</evidence>